<protein>
    <recommendedName>
        <fullName evidence="4">Tetratricopeptide repeat protein</fullName>
    </recommendedName>
</protein>
<dbReference type="InterPro" id="IPR011990">
    <property type="entry name" value="TPR-like_helical_dom_sf"/>
</dbReference>
<evidence type="ECO:0008006" key="4">
    <source>
        <dbReference type="Google" id="ProtNLM"/>
    </source>
</evidence>
<reference evidence="2 3" key="1">
    <citation type="submission" date="2019-12" db="EMBL/GenBank/DDBJ databases">
        <title>Chitinophaga sp. strain ysch24 (GDMCC 1.1355), whole genome shotgun sequence.</title>
        <authorList>
            <person name="Zhang X."/>
        </authorList>
    </citation>
    <scope>NUCLEOTIDE SEQUENCE [LARGE SCALE GENOMIC DNA]</scope>
    <source>
        <strain evidence="3">ysch24</strain>
    </source>
</reference>
<dbReference type="SUPFAM" id="SSF48452">
    <property type="entry name" value="TPR-like"/>
    <property type="match status" value="1"/>
</dbReference>
<comment type="caution">
    <text evidence="2">The sequence shown here is derived from an EMBL/GenBank/DDBJ whole genome shotgun (WGS) entry which is preliminary data.</text>
</comment>
<evidence type="ECO:0000313" key="2">
    <source>
        <dbReference type="EMBL" id="MVT09621.1"/>
    </source>
</evidence>
<evidence type="ECO:0000313" key="3">
    <source>
        <dbReference type="Proteomes" id="UP000461730"/>
    </source>
</evidence>
<name>A0A7K1U5I2_9BACT</name>
<dbReference type="Proteomes" id="UP000461730">
    <property type="component" value="Unassembled WGS sequence"/>
</dbReference>
<accession>A0A7K1U5I2</accession>
<keyword evidence="1" id="KW-0802">TPR repeat</keyword>
<dbReference type="EMBL" id="WRXN01000006">
    <property type="protein sequence ID" value="MVT09621.1"/>
    <property type="molecule type" value="Genomic_DNA"/>
</dbReference>
<proteinExistence type="predicted"/>
<dbReference type="InterPro" id="IPR019734">
    <property type="entry name" value="TPR_rpt"/>
</dbReference>
<keyword evidence="3" id="KW-1185">Reference proteome</keyword>
<dbReference type="RefSeq" id="WP_157307065.1">
    <property type="nucleotide sequence ID" value="NZ_WRXN01000006.1"/>
</dbReference>
<sequence length="322" mass="37938">MGFWDKYFVRRNKHKNQSVPTVLTDIELFDKEFLDATARYTSRPGEDMNMRFRSEETNEIIPFAQAFPEQFDEWKTVKSIWDRRGIIYQILDKRIGDSMKLWQQVERFNIDRYPENALRFAEEYAGPSDLTDANFHLAVARSYFILSRYREAEERAEKALSLTPNHHRAKVLLGDICHYTHKPQRAHELYNDVLRLKLPAATPTTMKIGDLVGFHRDIIHSPVYAVAMLKSSSEADESVWDALAGEFYHYPQFRLAHATFLIHKGEHLRGFTKLIILSREMPWFKEGVINSYSLMQQLGLEPQMNEDKVRLEEILRKEHWTV</sequence>
<dbReference type="PROSITE" id="PS50005">
    <property type="entry name" value="TPR"/>
    <property type="match status" value="1"/>
</dbReference>
<feature type="repeat" description="TPR" evidence="1">
    <location>
        <begin position="133"/>
        <end position="166"/>
    </location>
</feature>
<evidence type="ECO:0000256" key="1">
    <source>
        <dbReference type="PROSITE-ProRule" id="PRU00339"/>
    </source>
</evidence>
<dbReference type="Gene3D" id="1.25.40.10">
    <property type="entry name" value="Tetratricopeptide repeat domain"/>
    <property type="match status" value="1"/>
</dbReference>
<gene>
    <name evidence="2" type="ORF">GO493_15235</name>
</gene>
<organism evidence="2 3">
    <name type="scientific">Chitinophaga tropicalis</name>
    <dbReference type="NCBI Taxonomy" id="2683588"/>
    <lineage>
        <taxon>Bacteria</taxon>
        <taxon>Pseudomonadati</taxon>
        <taxon>Bacteroidota</taxon>
        <taxon>Chitinophagia</taxon>
        <taxon>Chitinophagales</taxon>
        <taxon>Chitinophagaceae</taxon>
        <taxon>Chitinophaga</taxon>
    </lineage>
</organism>
<dbReference type="AlphaFoldDB" id="A0A7K1U5I2"/>